<name>A0ABY9BP58_VITVI</name>
<evidence type="ECO:0000313" key="3">
    <source>
        <dbReference type="Proteomes" id="UP001227230"/>
    </source>
</evidence>
<accession>A0ABY9BP58</accession>
<protein>
    <recommendedName>
        <fullName evidence="1">Reverse transcriptase Ty1/copia-type domain-containing protein</fullName>
    </recommendedName>
</protein>
<keyword evidence="3" id="KW-1185">Reference proteome</keyword>
<proteinExistence type="predicted"/>
<evidence type="ECO:0000259" key="1">
    <source>
        <dbReference type="Pfam" id="PF07727"/>
    </source>
</evidence>
<feature type="domain" description="Reverse transcriptase Ty1/copia-type" evidence="1">
    <location>
        <begin position="36"/>
        <end position="110"/>
    </location>
</feature>
<evidence type="ECO:0000313" key="2">
    <source>
        <dbReference type="EMBL" id="WJZ84308.1"/>
    </source>
</evidence>
<dbReference type="Proteomes" id="UP001227230">
    <property type="component" value="Chromosome 3"/>
</dbReference>
<organism evidence="2 3">
    <name type="scientific">Vitis vinifera</name>
    <name type="common">Grape</name>
    <dbReference type="NCBI Taxonomy" id="29760"/>
    <lineage>
        <taxon>Eukaryota</taxon>
        <taxon>Viridiplantae</taxon>
        <taxon>Streptophyta</taxon>
        <taxon>Embryophyta</taxon>
        <taxon>Tracheophyta</taxon>
        <taxon>Spermatophyta</taxon>
        <taxon>Magnoliopsida</taxon>
        <taxon>eudicotyledons</taxon>
        <taxon>Gunneridae</taxon>
        <taxon>Pentapetalae</taxon>
        <taxon>rosids</taxon>
        <taxon>Vitales</taxon>
        <taxon>Vitaceae</taxon>
        <taxon>Viteae</taxon>
        <taxon>Vitis</taxon>
    </lineage>
</organism>
<reference evidence="2 3" key="1">
    <citation type="journal article" date="2023" name="Hortic Res">
        <title>The complete reference genome for grapevine (Vitis vinifera L.) genetics and breeding.</title>
        <authorList>
            <person name="Shi X."/>
            <person name="Cao S."/>
            <person name="Wang X."/>
            <person name="Huang S."/>
            <person name="Wang Y."/>
            <person name="Liu Z."/>
            <person name="Liu W."/>
            <person name="Leng X."/>
            <person name="Peng Y."/>
            <person name="Wang N."/>
            <person name="Wang Y."/>
            <person name="Ma Z."/>
            <person name="Xu X."/>
            <person name="Zhang F."/>
            <person name="Xue H."/>
            <person name="Zhong H."/>
            <person name="Wang Y."/>
            <person name="Zhang K."/>
            <person name="Velt A."/>
            <person name="Avia K."/>
            <person name="Holtgrawe D."/>
            <person name="Grimplet J."/>
            <person name="Matus J.T."/>
            <person name="Ware D."/>
            <person name="Wu X."/>
            <person name="Wang H."/>
            <person name="Liu C."/>
            <person name="Fang Y."/>
            <person name="Rustenholz C."/>
            <person name="Cheng Z."/>
            <person name="Xiao H."/>
            <person name="Zhou Y."/>
        </authorList>
    </citation>
    <scope>NUCLEOTIDE SEQUENCE [LARGE SCALE GENOMIC DNA]</scope>
    <source>
        <strain evidence="3">cv. Pinot noir / PN40024</strain>
        <tissue evidence="2">Leaf</tissue>
    </source>
</reference>
<dbReference type="InterPro" id="IPR013103">
    <property type="entry name" value="RVT_2"/>
</dbReference>
<sequence>MEHAIDPTNYDETMSDVDAHLWKKAMEEKLESINSNQVWELVETPEEIKPIGCKWVYKMKMGVNGKVKTFKARLVVKGYSKKPDFDYEETSQVAMLKSIRILLSIAAHLDYEI</sequence>
<dbReference type="Pfam" id="PF07727">
    <property type="entry name" value="RVT_2"/>
    <property type="match status" value="1"/>
</dbReference>
<gene>
    <name evidence="2" type="ORF">VitviT2T_003918</name>
</gene>
<dbReference type="EMBL" id="CP126650">
    <property type="protein sequence ID" value="WJZ84308.1"/>
    <property type="molecule type" value="Genomic_DNA"/>
</dbReference>